<protein>
    <submittedName>
        <fullName evidence="1">Uncharacterized protein</fullName>
    </submittedName>
</protein>
<dbReference type="EMBL" id="CP011269">
    <property type="protein sequence ID" value="ALI28000.1"/>
    <property type="molecule type" value="Genomic_DNA"/>
</dbReference>
<organism evidence="1 2">
    <name type="scientific">Mycolicibacterium fortuitum</name>
    <name type="common">Mycobacterium fortuitum</name>
    <dbReference type="NCBI Taxonomy" id="1766"/>
    <lineage>
        <taxon>Bacteria</taxon>
        <taxon>Bacillati</taxon>
        <taxon>Actinomycetota</taxon>
        <taxon>Actinomycetes</taxon>
        <taxon>Mycobacteriales</taxon>
        <taxon>Mycobacteriaceae</taxon>
        <taxon>Mycolicibacterium</taxon>
    </lineage>
</organism>
<gene>
    <name evidence="1" type="ORF">XA26_41930</name>
</gene>
<dbReference type="AlphaFoldDB" id="A0A0N9YDT1"/>
<dbReference type="Proteomes" id="UP000057134">
    <property type="component" value="Chromosome"/>
</dbReference>
<evidence type="ECO:0000313" key="2">
    <source>
        <dbReference type="Proteomes" id="UP000057134"/>
    </source>
</evidence>
<dbReference type="KEGG" id="mft:XA26_41930"/>
<dbReference type="PATRIC" id="fig|1766.6.peg.4169"/>
<sequence length="64" mass="6949">MFDFNNQVADVSGAGRSLGRFRSRSTTKCSRWPSGSASPREPGCAVIYRRIRPSGATGAPALFW</sequence>
<evidence type="ECO:0000313" key="1">
    <source>
        <dbReference type="EMBL" id="ALI28000.1"/>
    </source>
</evidence>
<name>A0A0N9YDT1_MYCFO</name>
<dbReference type="STRING" id="1766.XA26_41930"/>
<reference evidence="1 2" key="1">
    <citation type="journal article" date="2015" name="MBio">
        <title>Enzymatic Degradation of Phenazines Can Generate Energy and Protect Sensitive Organisms from Toxicity.</title>
        <authorList>
            <person name="Costa K.C."/>
            <person name="Bergkessel M."/>
            <person name="Saunders S."/>
            <person name="Korlach J."/>
            <person name="Newman D.K."/>
        </authorList>
    </citation>
    <scope>NUCLEOTIDE SEQUENCE [LARGE SCALE GENOMIC DNA]</scope>
    <source>
        <strain evidence="1 2">CT6</strain>
    </source>
</reference>
<proteinExistence type="predicted"/>
<keyword evidence="2" id="KW-1185">Reference proteome</keyword>
<accession>A0A0N9YDT1</accession>